<sequence>MALYDVLKTAIILGYLVTRCSSLKETGIFLLVGEGIKGNCLDNIVMKNFSGTLKSGCFYLNQFSYVNEPRKRKALEDYIHYYNNERINLKLKGLNPVGYRTQALKGAQHELPNFIESVHNSCGPFMIYHQGKRPGLLGSMHPAPGI</sequence>
<gene>
    <name evidence="2" type="ORF">GA0061070_100742</name>
</gene>
<evidence type="ECO:0000259" key="1">
    <source>
        <dbReference type="Pfam" id="PF13333"/>
    </source>
</evidence>
<keyword evidence="3" id="KW-1185">Reference proteome</keyword>
<organism evidence="2 3">
    <name type="scientific">Kosakonia oryziphila</name>
    <dbReference type="NCBI Taxonomy" id="1005667"/>
    <lineage>
        <taxon>Bacteria</taxon>
        <taxon>Pseudomonadati</taxon>
        <taxon>Pseudomonadota</taxon>
        <taxon>Gammaproteobacteria</taxon>
        <taxon>Enterobacterales</taxon>
        <taxon>Enterobacteriaceae</taxon>
        <taxon>Kosakonia</taxon>
    </lineage>
</organism>
<protein>
    <submittedName>
        <fullName evidence="2">Integrase core domain-containing protein</fullName>
    </submittedName>
</protein>
<dbReference type="EMBL" id="FMBC01000007">
    <property type="protein sequence ID" value="SCC03532.1"/>
    <property type="molecule type" value="Genomic_DNA"/>
</dbReference>
<feature type="domain" description="Integrase catalytic" evidence="1">
    <location>
        <begin position="48"/>
        <end position="104"/>
    </location>
</feature>
<dbReference type="InterPro" id="IPR001584">
    <property type="entry name" value="Integrase_cat-core"/>
</dbReference>
<evidence type="ECO:0000313" key="3">
    <source>
        <dbReference type="Proteomes" id="UP000198515"/>
    </source>
</evidence>
<name>A0A1C4B9W0_9ENTR</name>
<dbReference type="Proteomes" id="UP000198515">
    <property type="component" value="Unassembled WGS sequence"/>
</dbReference>
<dbReference type="GO" id="GO:0015074">
    <property type="term" value="P:DNA integration"/>
    <property type="evidence" value="ECO:0007669"/>
    <property type="project" value="InterPro"/>
</dbReference>
<reference evidence="3" key="1">
    <citation type="submission" date="2016-08" db="EMBL/GenBank/DDBJ databases">
        <authorList>
            <person name="Varghese N."/>
            <person name="Submissions Spin"/>
        </authorList>
    </citation>
    <scope>NUCLEOTIDE SEQUENCE [LARGE SCALE GENOMIC DNA]</scope>
    <source>
        <strain evidence="3">REICA_142</strain>
    </source>
</reference>
<accession>A0A1C4B9W0</accession>
<dbReference type="AlphaFoldDB" id="A0A1C4B9W0"/>
<evidence type="ECO:0000313" key="2">
    <source>
        <dbReference type="EMBL" id="SCC03532.1"/>
    </source>
</evidence>
<proteinExistence type="predicted"/>
<dbReference type="Pfam" id="PF13333">
    <property type="entry name" value="rve_2"/>
    <property type="match status" value="1"/>
</dbReference>